<dbReference type="Proteomes" id="UP001054837">
    <property type="component" value="Unassembled WGS sequence"/>
</dbReference>
<gene>
    <name evidence="2" type="ORF">CDAR_393511</name>
</gene>
<organism evidence="2 3">
    <name type="scientific">Caerostris darwini</name>
    <dbReference type="NCBI Taxonomy" id="1538125"/>
    <lineage>
        <taxon>Eukaryota</taxon>
        <taxon>Metazoa</taxon>
        <taxon>Ecdysozoa</taxon>
        <taxon>Arthropoda</taxon>
        <taxon>Chelicerata</taxon>
        <taxon>Arachnida</taxon>
        <taxon>Araneae</taxon>
        <taxon>Araneomorphae</taxon>
        <taxon>Entelegynae</taxon>
        <taxon>Araneoidea</taxon>
        <taxon>Araneidae</taxon>
        <taxon>Caerostris</taxon>
    </lineage>
</organism>
<proteinExistence type="predicted"/>
<evidence type="ECO:0000313" key="2">
    <source>
        <dbReference type="EMBL" id="GIY78606.1"/>
    </source>
</evidence>
<evidence type="ECO:0000256" key="1">
    <source>
        <dbReference type="SAM" id="MobiDB-lite"/>
    </source>
</evidence>
<comment type="caution">
    <text evidence="2">The sequence shown here is derived from an EMBL/GenBank/DDBJ whole genome shotgun (WGS) entry which is preliminary data.</text>
</comment>
<accession>A0AAV4W755</accession>
<keyword evidence="3" id="KW-1185">Reference proteome</keyword>
<sequence>MMMNVIPRGTEPLRVSSNILVVRRQILMKMRIGGAIRTFLVSNSSIEKTRQDSFRKTTAAQLPAAFRFGRWHVGEGWWSHAVTHRVTANPVDQTACREENNDQKRGECESGTA</sequence>
<reference evidence="2 3" key="1">
    <citation type="submission" date="2021-06" db="EMBL/GenBank/DDBJ databases">
        <title>Caerostris darwini draft genome.</title>
        <authorList>
            <person name="Kono N."/>
            <person name="Arakawa K."/>
        </authorList>
    </citation>
    <scope>NUCLEOTIDE SEQUENCE [LARGE SCALE GENOMIC DNA]</scope>
</reference>
<dbReference type="AlphaFoldDB" id="A0AAV4W755"/>
<dbReference type="EMBL" id="BPLQ01014262">
    <property type="protein sequence ID" value="GIY78606.1"/>
    <property type="molecule type" value="Genomic_DNA"/>
</dbReference>
<name>A0AAV4W755_9ARAC</name>
<feature type="region of interest" description="Disordered" evidence="1">
    <location>
        <begin position="93"/>
        <end position="113"/>
    </location>
</feature>
<feature type="compositionally biased region" description="Basic and acidic residues" evidence="1">
    <location>
        <begin position="95"/>
        <end position="113"/>
    </location>
</feature>
<protein>
    <submittedName>
        <fullName evidence="2">Uncharacterized protein</fullName>
    </submittedName>
</protein>
<evidence type="ECO:0000313" key="3">
    <source>
        <dbReference type="Proteomes" id="UP001054837"/>
    </source>
</evidence>